<feature type="compositionally biased region" description="Polar residues" evidence="1">
    <location>
        <begin position="57"/>
        <end position="77"/>
    </location>
</feature>
<gene>
    <name evidence="2" type="primary">M083R</name>
    <name evidence="2" type="ORF">MT325_M083R</name>
</gene>
<dbReference type="Proteomes" id="UP000246715">
    <property type="component" value="Segment"/>
</dbReference>
<feature type="region of interest" description="Disordered" evidence="1">
    <location>
        <begin position="52"/>
        <end position="85"/>
    </location>
</feature>
<organism evidence="2 3">
    <name type="scientific">Paramecium bursaria Chlorella virus MT325</name>
    <name type="common">PBCV-MT325</name>
    <dbReference type="NCBI Taxonomy" id="346932"/>
    <lineage>
        <taxon>Viruses</taxon>
        <taxon>Varidnaviria</taxon>
        <taxon>Bamfordvirae</taxon>
        <taxon>Nucleocytoviricota</taxon>
        <taxon>Megaviricetes</taxon>
        <taxon>Algavirales</taxon>
        <taxon>Phycodnaviridae</taxon>
        <taxon>Chlorovirus</taxon>
        <taxon>Chlorovirus conductrix</taxon>
        <taxon>Paramecium bursaria Chlorella virus A1</taxon>
    </lineage>
</organism>
<accession>A7ITG3</accession>
<protein>
    <submittedName>
        <fullName evidence="2">Uncharacterized protein M083R</fullName>
    </submittedName>
</protein>
<dbReference type="EMBL" id="DQ491001">
    <property type="protein sequence ID" value="ABT13637.1"/>
    <property type="molecule type" value="Genomic_DNA"/>
</dbReference>
<evidence type="ECO:0000256" key="1">
    <source>
        <dbReference type="SAM" id="MobiDB-lite"/>
    </source>
</evidence>
<evidence type="ECO:0000313" key="3">
    <source>
        <dbReference type="Proteomes" id="UP000246715"/>
    </source>
</evidence>
<organismHost>
    <name type="scientific">Paramecium bursaria</name>
    <dbReference type="NCBI Taxonomy" id="74790"/>
</organismHost>
<proteinExistence type="predicted"/>
<reference evidence="2 3" key="1">
    <citation type="journal article" date="2007" name="Virology">
        <title>Sequence and annotation of the 314-kb MT325 and the 321-kb FR483 viruses that infect Chlorella Pbi.</title>
        <authorList>
            <person name="Fitzgerald L.A."/>
            <person name="Graves M.V."/>
            <person name="Li X."/>
            <person name="Feldblyum T."/>
            <person name="Hartigan J."/>
            <person name="Van Etten J.L."/>
        </authorList>
    </citation>
    <scope>NUCLEOTIDE SEQUENCE [LARGE SCALE GENOMIC DNA]</scope>
    <source>
        <strain evidence="2 3">MT325</strain>
    </source>
</reference>
<evidence type="ECO:0000313" key="2">
    <source>
        <dbReference type="EMBL" id="ABT13637.1"/>
    </source>
</evidence>
<sequence length="85" mass="9761">MLFSFLYYRCWRDQLCPPEAQPNCEYCDHCCCHPWPSLCKSVKNSSFRKQRLDSSVPGESSHNTSSSDNQVSKTYSEISRCLLGS</sequence>
<name>A7ITG3_PBCVM</name>